<dbReference type="InterPro" id="IPR001107">
    <property type="entry name" value="Band_7"/>
</dbReference>
<dbReference type="GO" id="GO:1901890">
    <property type="term" value="P:positive regulation of cell junction assembly"/>
    <property type="evidence" value="ECO:0007669"/>
    <property type="project" value="TreeGrafter"/>
</dbReference>
<dbReference type="InterPro" id="IPR027705">
    <property type="entry name" value="Flotillin_fam"/>
</dbReference>
<dbReference type="SUPFAM" id="SSF117892">
    <property type="entry name" value="Band 7/SPFH domain"/>
    <property type="match status" value="1"/>
</dbReference>
<evidence type="ECO:0000313" key="7">
    <source>
        <dbReference type="EMBL" id="KAH0505858.1"/>
    </source>
</evidence>
<keyword evidence="3 5" id="KW-0472">Membrane</keyword>
<dbReference type="Gene3D" id="3.30.479.30">
    <property type="entry name" value="Band 7 domain"/>
    <property type="match status" value="2"/>
</dbReference>
<dbReference type="Proteomes" id="UP000710432">
    <property type="component" value="Unassembled WGS sequence"/>
</dbReference>
<keyword evidence="2" id="KW-0967">Endosome</keyword>
<proteinExistence type="inferred from homology"/>
<organism evidence="7 8">
    <name type="scientific">Microtus ochrogaster</name>
    <name type="common">Prairie vole</name>
    <dbReference type="NCBI Taxonomy" id="79684"/>
    <lineage>
        <taxon>Eukaryota</taxon>
        <taxon>Metazoa</taxon>
        <taxon>Chordata</taxon>
        <taxon>Craniata</taxon>
        <taxon>Vertebrata</taxon>
        <taxon>Euteleostomi</taxon>
        <taxon>Mammalia</taxon>
        <taxon>Eutheria</taxon>
        <taxon>Euarchontoglires</taxon>
        <taxon>Glires</taxon>
        <taxon>Rodentia</taxon>
        <taxon>Myomorpha</taxon>
        <taxon>Muroidea</taxon>
        <taxon>Cricetidae</taxon>
        <taxon>Arvicolinae</taxon>
        <taxon>Microtus</taxon>
    </lineage>
</organism>
<dbReference type="GO" id="GO:0070528">
    <property type="term" value="P:protein kinase C signaling"/>
    <property type="evidence" value="ECO:0007669"/>
    <property type="project" value="TreeGrafter"/>
</dbReference>
<dbReference type="SMART" id="SM00244">
    <property type="entry name" value="PHB"/>
    <property type="match status" value="1"/>
</dbReference>
<name>A0A8J6G8K0_MICOH</name>
<comment type="similarity">
    <text evidence="1 5">Belongs to the band 7/mec-2 family. Flotillin subfamily.</text>
</comment>
<evidence type="ECO:0000256" key="2">
    <source>
        <dbReference type="ARBA" id="ARBA00022753"/>
    </source>
</evidence>
<evidence type="ECO:0000256" key="5">
    <source>
        <dbReference type="RuleBase" id="RU366054"/>
    </source>
</evidence>
<accession>A0A8J6G8K0</accession>
<dbReference type="GO" id="GO:0016600">
    <property type="term" value="C:flotillin complex"/>
    <property type="evidence" value="ECO:0007669"/>
    <property type="project" value="TreeGrafter"/>
</dbReference>
<feature type="domain" description="Band 7" evidence="6">
    <location>
        <begin position="1"/>
        <end position="218"/>
    </location>
</feature>
<protein>
    <recommendedName>
        <fullName evidence="5">Flotillin</fullName>
    </recommendedName>
</protein>
<evidence type="ECO:0000313" key="8">
    <source>
        <dbReference type="Proteomes" id="UP000710432"/>
    </source>
</evidence>
<dbReference type="AlphaFoldDB" id="A0A8J6G8K0"/>
<dbReference type="PANTHER" id="PTHR13806">
    <property type="entry name" value="FLOTILLIN-RELATED"/>
    <property type="match status" value="1"/>
</dbReference>
<dbReference type="GO" id="GO:0072659">
    <property type="term" value="P:protein localization to plasma membrane"/>
    <property type="evidence" value="ECO:0007669"/>
    <property type="project" value="TreeGrafter"/>
</dbReference>
<dbReference type="GO" id="GO:0002020">
    <property type="term" value="F:protease binding"/>
    <property type="evidence" value="ECO:0007669"/>
    <property type="project" value="TreeGrafter"/>
</dbReference>
<reference evidence="7" key="1">
    <citation type="submission" date="2020-03" db="EMBL/GenBank/DDBJ databases">
        <title>Studies in the Genomics of Life Span.</title>
        <authorList>
            <person name="Glass D."/>
        </authorList>
    </citation>
    <scope>NUCLEOTIDE SEQUENCE</scope>
    <source>
        <strain evidence="7">LTLLF</strain>
        <tissue evidence="7">Muscle</tissue>
    </source>
</reference>
<comment type="subcellular location">
    <subcellularLocation>
        <location evidence="5">Membrane</location>
    </subcellularLocation>
    <subcellularLocation>
        <location evidence="5">Endosome</location>
    </subcellularLocation>
</comment>
<sequence>MFFTCGPNEAMVVSGFCRSPPVMVAGGRVFVLPCIQQIQRISLNTLTLNVKSEKVYTRHGVPISVTGIAQEIYKDRQKFSEQVFKVASSDLVNMGISVVSYTLKDIHDDQDYLHSLGKARTAQVQKDARIGEAEAKRDAGIREAKAKQEKVSAQCLSEIEMAKAQRDYELKKATYDIEVNTRRAQADLAYQLQVAKTKQQIEEQRVQVQVVERAQQVAVQEQEIARREKELEARVRKPAEAERYRLERLAEAEKAQLIMQAEAEAESVRMRGEAEAFAIAARARAEAEQMAKKAEAFQMYQEAAQLDMLLEKLPQVWKWVGLWERGANCESQAFADSVSHQPQWSLHAPLLALSMPSGRGVPYLLAKVCALPWKGLLPSQPIASAQVFKIWCLAPDFTDPT</sequence>
<evidence type="ECO:0000256" key="3">
    <source>
        <dbReference type="ARBA" id="ARBA00023136"/>
    </source>
</evidence>
<dbReference type="InterPro" id="IPR036013">
    <property type="entry name" value="Band_7/SPFH_dom_sf"/>
</dbReference>
<dbReference type="PANTHER" id="PTHR13806:SF46">
    <property type="entry name" value="FLOTILLIN-1-RELATED"/>
    <property type="match status" value="1"/>
</dbReference>
<dbReference type="CDD" id="cd03399">
    <property type="entry name" value="SPFH_flotillin"/>
    <property type="match status" value="1"/>
</dbReference>
<comment type="subunit">
    <text evidence="4">Heterooligomeric complex of flotillin-1 and flotillin-2 and caveolin-1 and caveolin-2. Interacts with ECPAS.</text>
</comment>
<evidence type="ECO:0000259" key="6">
    <source>
        <dbReference type="SMART" id="SM00244"/>
    </source>
</evidence>
<dbReference type="GO" id="GO:0005768">
    <property type="term" value="C:endosome"/>
    <property type="evidence" value="ECO:0007669"/>
    <property type="project" value="UniProtKB-SubCell"/>
</dbReference>
<evidence type="ECO:0000256" key="4">
    <source>
        <dbReference type="ARBA" id="ARBA00025835"/>
    </source>
</evidence>
<dbReference type="GO" id="GO:0045807">
    <property type="term" value="P:positive regulation of endocytosis"/>
    <property type="evidence" value="ECO:0007669"/>
    <property type="project" value="TreeGrafter"/>
</dbReference>
<gene>
    <name evidence="7" type="ORF">LTLLF_176230</name>
</gene>
<dbReference type="EMBL" id="JAATJU010024383">
    <property type="protein sequence ID" value="KAH0505858.1"/>
    <property type="molecule type" value="Genomic_DNA"/>
</dbReference>
<dbReference type="Pfam" id="PF01145">
    <property type="entry name" value="Band_7"/>
    <property type="match status" value="1"/>
</dbReference>
<evidence type="ECO:0000256" key="1">
    <source>
        <dbReference type="ARBA" id="ARBA00007161"/>
    </source>
</evidence>
<dbReference type="GO" id="GO:0002090">
    <property type="term" value="P:regulation of receptor internalization"/>
    <property type="evidence" value="ECO:0007669"/>
    <property type="project" value="TreeGrafter"/>
</dbReference>
<dbReference type="GO" id="GO:2000049">
    <property type="term" value="P:positive regulation of cell-cell adhesion mediated by cadherin"/>
    <property type="evidence" value="ECO:0007669"/>
    <property type="project" value="TreeGrafter"/>
</dbReference>
<comment type="caution">
    <text evidence="7">The sequence shown here is derived from an EMBL/GenBank/DDBJ whole genome shotgun (WGS) entry which is preliminary data.</text>
</comment>